<keyword evidence="3" id="KW-1185">Reference proteome</keyword>
<organism evidence="2 3">
    <name type="scientific">Morchella conica CCBAS932</name>
    <dbReference type="NCBI Taxonomy" id="1392247"/>
    <lineage>
        <taxon>Eukaryota</taxon>
        <taxon>Fungi</taxon>
        <taxon>Dikarya</taxon>
        <taxon>Ascomycota</taxon>
        <taxon>Pezizomycotina</taxon>
        <taxon>Pezizomycetes</taxon>
        <taxon>Pezizales</taxon>
        <taxon>Morchellaceae</taxon>
        <taxon>Morchella</taxon>
    </lineage>
</organism>
<gene>
    <name evidence="2" type="ORF">P167DRAFT_577854</name>
</gene>
<dbReference type="OrthoDB" id="5384825at2759"/>
<evidence type="ECO:0000313" key="2">
    <source>
        <dbReference type="EMBL" id="RPB08809.1"/>
    </source>
</evidence>
<dbReference type="Proteomes" id="UP000277580">
    <property type="component" value="Unassembled WGS sequence"/>
</dbReference>
<feature type="region of interest" description="Disordered" evidence="1">
    <location>
        <begin position="112"/>
        <end position="137"/>
    </location>
</feature>
<sequence length="137" mass="16266">MPEYRVRQLAFELFSRQRAELTYCHNMRLRLTGQIAAYETDAADSELARNYLLLRTPEVMMNSVLRTLIREEKKEAENKLRILRGDLAHVERHIVDFEVYLGRLKEELEALYGDLEVEGEDENEQEESEEEEDEDEE</sequence>
<accession>A0A3N4KHJ0</accession>
<evidence type="ECO:0000313" key="3">
    <source>
        <dbReference type="Proteomes" id="UP000277580"/>
    </source>
</evidence>
<dbReference type="InParanoid" id="A0A3N4KHJ0"/>
<name>A0A3N4KHJ0_9PEZI</name>
<evidence type="ECO:0000256" key="1">
    <source>
        <dbReference type="SAM" id="MobiDB-lite"/>
    </source>
</evidence>
<proteinExistence type="predicted"/>
<feature type="compositionally biased region" description="Acidic residues" evidence="1">
    <location>
        <begin position="115"/>
        <end position="137"/>
    </location>
</feature>
<dbReference type="EMBL" id="ML119158">
    <property type="protein sequence ID" value="RPB08809.1"/>
    <property type="molecule type" value="Genomic_DNA"/>
</dbReference>
<protein>
    <submittedName>
        <fullName evidence="2">Uncharacterized protein</fullName>
    </submittedName>
</protein>
<dbReference type="AlphaFoldDB" id="A0A3N4KHJ0"/>
<reference evidence="2 3" key="1">
    <citation type="journal article" date="2018" name="Nat. Ecol. Evol.">
        <title>Pezizomycetes genomes reveal the molecular basis of ectomycorrhizal truffle lifestyle.</title>
        <authorList>
            <person name="Murat C."/>
            <person name="Payen T."/>
            <person name="Noel B."/>
            <person name="Kuo A."/>
            <person name="Morin E."/>
            <person name="Chen J."/>
            <person name="Kohler A."/>
            <person name="Krizsan K."/>
            <person name="Balestrini R."/>
            <person name="Da Silva C."/>
            <person name="Montanini B."/>
            <person name="Hainaut M."/>
            <person name="Levati E."/>
            <person name="Barry K.W."/>
            <person name="Belfiori B."/>
            <person name="Cichocki N."/>
            <person name="Clum A."/>
            <person name="Dockter R.B."/>
            <person name="Fauchery L."/>
            <person name="Guy J."/>
            <person name="Iotti M."/>
            <person name="Le Tacon F."/>
            <person name="Lindquist E.A."/>
            <person name="Lipzen A."/>
            <person name="Malagnac F."/>
            <person name="Mello A."/>
            <person name="Molinier V."/>
            <person name="Miyauchi S."/>
            <person name="Poulain J."/>
            <person name="Riccioni C."/>
            <person name="Rubini A."/>
            <person name="Sitrit Y."/>
            <person name="Splivallo R."/>
            <person name="Traeger S."/>
            <person name="Wang M."/>
            <person name="Zifcakova L."/>
            <person name="Wipf D."/>
            <person name="Zambonelli A."/>
            <person name="Paolocci F."/>
            <person name="Nowrousian M."/>
            <person name="Ottonello S."/>
            <person name="Baldrian P."/>
            <person name="Spatafora J.W."/>
            <person name="Henrissat B."/>
            <person name="Nagy L.G."/>
            <person name="Aury J.M."/>
            <person name="Wincker P."/>
            <person name="Grigoriev I.V."/>
            <person name="Bonfante P."/>
            <person name="Martin F.M."/>
        </authorList>
    </citation>
    <scope>NUCLEOTIDE SEQUENCE [LARGE SCALE GENOMIC DNA]</scope>
    <source>
        <strain evidence="2 3">CCBAS932</strain>
    </source>
</reference>